<dbReference type="HAMAP" id="MF_04157">
    <property type="entry name" value="PRIMASE_T4"/>
    <property type="match status" value="1"/>
</dbReference>
<organism evidence="1">
    <name type="scientific">uncultured Caudovirales phage</name>
    <dbReference type="NCBI Taxonomy" id="2100421"/>
    <lineage>
        <taxon>Viruses</taxon>
        <taxon>Duplodnaviria</taxon>
        <taxon>Heunggongvirae</taxon>
        <taxon>Uroviricota</taxon>
        <taxon>Caudoviricetes</taxon>
        <taxon>Peduoviridae</taxon>
        <taxon>Maltschvirus</taxon>
        <taxon>Maltschvirus maltsch</taxon>
    </lineage>
</organism>
<dbReference type="SUPFAM" id="SSF56731">
    <property type="entry name" value="DNA primase core"/>
    <property type="match status" value="1"/>
</dbReference>
<gene>
    <name evidence="1" type="ORF">UFOVP247_52</name>
</gene>
<proteinExistence type="inferred from homology"/>
<dbReference type="Gene3D" id="3.40.1360.10">
    <property type="match status" value="1"/>
</dbReference>
<sequence length="345" mass="39632">MNTLWLDQKFASLVGTQLEQFKIVKTRPFNAKFRCNICGDSSTNKLKTRGHFYEKNGRINFKCFNCGYSTSLSKFIKTFNPNLYTEYRLEVMRELGQEEPQPFVSDISKFASRRIDNFDPFKDLSKISQLKENHPAKKYVVSRNIPSKAHWRIYYSDIYYTWVNSIVPEKFSEKALKHDEPRIVLPFIDLSGYVFGFTGRAINPSTTLRYSTIMLDDSKDKIFGLDTIDKKKRVYVVEGPIDSLFLDNCAAMAGSDADIAFLGDPSNVVVVYDNEPRNKEIVTRINRAIDRGYNVCIWPSNIEQKDINDMVNLGGLDGSSIQHIIDHNTFNGLSAKMKLTTWSRV</sequence>
<reference evidence="1" key="1">
    <citation type="submission" date="2020-05" db="EMBL/GenBank/DDBJ databases">
        <authorList>
            <person name="Chiriac C."/>
            <person name="Salcher M."/>
            <person name="Ghai R."/>
            <person name="Kavagutti S V."/>
        </authorList>
    </citation>
    <scope>NUCLEOTIDE SEQUENCE</scope>
</reference>
<dbReference type="EMBL" id="LR798288">
    <property type="protein sequence ID" value="CAB5220887.1"/>
    <property type="molecule type" value="Genomic_DNA"/>
</dbReference>
<accession>A0A6J7WT16</accession>
<evidence type="ECO:0000313" key="1">
    <source>
        <dbReference type="EMBL" id="CAB5220887.1"/>
    </source>
</evidence>
<dbReference type="InterPro" id="IPR046392">
    <property type="entry name" value="PRIMASE_T4"/>
</dbReference>
<name>A0A6J7WT16_9CAUD</name>
<protein>
    <submittedName>
        <fullName evidence="1">DNA primase</fullName>
    </submittedName>
</protein>